<dbReference type="AlphaFoldDB" id="A0A4R9B9S1"/>
<dbReference type="InterPro" id="IPR040442">
    <property type="entry name" value="Pyrv_kinase-like_dom_sf"/>
</dbReference>
<evidence type="ECO:0000259" key="13">
    <source>
        <dbReference type="Pfam" id="PF00224"/>
    </source>
</evidence>
<evidence type="ECO:0000256" key="7">
    <source>
        <dbReference type="ARBA" id="ARBA00022741"/>
    </source>
</evidence>
<gene>
    <name evidence="14" type="ORF">E3T48_06400</name>
</gene>
<keyword evidence="6" id="KW-0479">Metal-binding</keyword>
<dbReference type="GO" id="GO:0005524">
    <property type="term" value="F:ATP binding"/>
    <property type="evidence" value="ECO:0007669"/>
    <property type="project" value="UniProtKB-KW"/>
</dbReference>
<dbReference type="InterPro" id="IPR001697">
    <property type="entry name" value="Pyr_Knase"/>
</dbReference>
<dbReference type="OrthoDB" id="9812123at2"/>
<evidence type="ECO:0000256" key="10">
    <source>
        <dbReference type="ARBA" id="ARBA00022842"/>
    </source>
</evidence>
<comment type="similarity">
    <text evidence="3">Belongs to the pyruvate kinase family.</text>
</comment>
<keyword evidence="7" id="KW-0547">Nucleotide-binding</keyword>
<dbReference type="InterPro" id="IPR011037">
    <property type="entry name" value="Pyrv_Knase-like_insert_dom_sf"/>
</dbReference>
<evidence type="ECO:0000256" key="4">
    <source>
        <dbReference type="ARBA" id="ARBA00012142"/>
    </source>
</evidence>
<evidence type="ECO:0000256" key="6">
    <source>
        <dbReference type="ARBA" id="ARBA00022723"/>
    </source>
</evidence>
<comment type="cofactor">
    <cofactor evidence="1">
        <name>K(+)</name>
        <dbReference type="ChEBI" id="CHEBI:29103"/>
    </cofactor>
</comment>
<comment type="caution">
    <text evidence="14">The sequence shown here is derived from an EMBL/GenBank/DDBJ whole genome shotgun (WGS) entry which is preliminary data.</text>
</comment>
<dbReference type="Proteomes" id="UP000298313">
    <property type="component" value="Unassembled WGS sequence"/>
</dbReference>
<evidence type="ECO:0000313" key="15">
    <source>
        <dbReference type="Proteomes" id="UP000298313"/>
    </source>
</evidence>
<evidence type="ECO:0000256" key="8">
    <source>
        <dbReference type="ARBA" id="ARBA00022777"/>
    </source>
</evidence>
<dbReference type="SUPFAM" id="SSF50800">
    <property type="entry name" value="PK beta-barrel domain-like"/>
    <property type="match status" value="1"/>
</dbReference>
<dbReference type="SUPFAM" id="SSF51621">
    <property type="entry name" value="Phosphoenolpyruvate/pyruvate domain"/>
    <property type="match status" value="1"/>
</dbReference>
<dbReference type="EC" id="2.7.1.40" evidence="4"/>
<evidence type="ECO:0000256" key="11">
    <source>
        <dbReference type="ARBA" id="ARBA00023152"/>
    </source>
</evidence>
<dbReference type="InterPro" id="IPR015813">
    <property type="entry name" value="Pyrv/PenolPyrv_kinase-like_dom"/>
</dbReference>
<comment type="pathway">
    <text evidence="2">Carbohydrate degradation; glycolysis; pyruvate from D-glyceraldehyde 3-phosphate: step 5/5.</text>
</comment>
<protein>
    <recommendedName>
        <fullName evidence="4">pyruvate kinase</fullName>
        <ecNumber evidence="4">2.7.1.40</ecNumber>
    </recommendedName>
</protein>
<dbReference type="Pfam" id="PF00224">
    <property type="entry name" value="PK"/>
    <property type="match status" value="2"/>
</dbReference>
<keyword evidence="8 14" id="KW-0418">Kinase</keyword>
<keyword evidence="5" id="KW-0808">Transferase</keyword>
<evidence type="ECO:0000313" key="14">
    <source>
        <dbReference type="EMBL" id="TFD79198.1"/>
    </source>
</evidence>
<keyword evidence="10" id="KW-0460">Magnesium</keyword>
<keyword evidence="11" id="KW-0324">Glycolysis</keyword>
<name>A0A4R9B9S1_9MICO</name>
<reference evidence="14 15" key="1">
    <citation type="submission" date="2019-03" db="EMBL/GenBank/DDBJ databases">
        <title>Genomics of glacier-inhabiting Cryobacterium strains.</title>
        <authorList>
            <person name="Liu Q."/>
            <person name="Xin Y.-H."/>
        </authorList>
    </citation>
    <scope>NUCLEOTIDE SEQUENCE [LARGE SCALE GENOMIC DNA]</scope>
    <source>
        <strain evidence="14 15">Hh4</strain>
    </source>
</reference>
<dbReference type="InterPro" id="IPR015806">
    <property type="entry name" value="Pyrv_Knase_insert_dom_sf"/>
</dbReference>
<dbReference type="GO" id="GO:0000287">
    <property type="term" value="F:magnesium ion binding"/>
    <property type="evidence" value="ECO:0007669"/>
    <property type="project" value="InterPro"/>
</dbReference>
<accession>A0A4R9B9S1</accession>
<dbReference type="InterPro" id="IPR015793">
    <property type="entry name" value="Pyrv_Knase_brl"/>
</dbReference>
<evidence type="ECO:0000256" key="5">
    <source>
        <dbReference type="ARBA" id="ARBA00022679"/>
    </source>
</evidence>
<dbReference type="EMBL" id="SOHH01000056">
    <property type="protein sequence ID" value="TFD79198.1"/>
    <property type="molecule type" value="Genomic_DNA"/>
</dbReference>
<keyword evidence="9" id="KW-0067">ATP-binding</keyword>
<organism evidence="14 15">
    <name type="scientific">Cryobacterium fucosi</name>
    <dbReference type="NCBI Taxonomy" id="1259157"/>
    <lineage>
        <taxon>Bacteria</taxon>
        <taxon>Bacillati</taxon>
        <taxon>Actinomycetota</taxon>
        <taxon>Actinomycetes</taxon>
        <taxon>Micrococcales</taxon>
        <taxon>Microbacteriaceae</taxon>
        <taxon>Cryobacterium</taxon>
    </lineage>
</organism>
<dbReference type="NCBIfam" id="NF011314">
    <property type="entry name" value="PRK14725.1"/>
    <property type="match status" value="1"/>
</dbReference>
<dbReference type="Gene3D" id="3.20.20.60">
    <property type="entry name" value="Phosphoenolpyruvate-binding domains"/>
    <property type="match status" value="2"/>
</dbReference>
<evidence type="ECO:0000256" key="12">
    <source>
        <dbReference type="ARBA" id="ARBA00023317"/>
    </source>
</evidence>
<feature type="domain" description="Pyruvate kinase barrel" evidence="13">
    <location>
        <begin position="319"/>
        <end position="575"/>
    </location>
</feature>
<keyword evidence="15" id="KW-1185">Reference proteome</keyword>
<keyword evidence="12 14" id="KW-0670">Pyruvate</keyword>
<evidence type="ECO:0000256" key="1">
    <source>
        <dbReference type="ARBA" id="ARBA00001958"/>
    </source>
</evidence>
<evidence type="ECO:0000256" key="9">
    <source>
        <dbReference type="ARBA" id="ARBA00022840"/>
    </source>
</evidence>
<dbReference type="PANTHER" id="PTHR11817">
    <property type="entry name" value="PYRUVATE KINASE"/>
    <property type="match status" value="1"/>
</dbReference>
<dbReference type="GO" id="GO:0030955">
    <property type="term" value="F:potassium ion binding"/>
    <property type="evidence" value="ECO:0007669"/>
    <property type="project" value="InterPro"/>
</dbReference>
<sequence>MGPFEKAEILALLTDVRLLRLDIVEAAAEQAAMIDAVRPRHRYSATNLVHYLELRTHDVRDLQARLSRFGLSSLGRTESHVLASIDTLLHTLTLLAGYNLTATSATSLPSPPSDIPDGAELLRRNAERLLGPQPEGRSTRIMVTLPSETATDSTLVRDLLVRGMSVARINCAHDDPEIWRGMIANIRAAESATGKRCLISMDLAGPKLRTGPIQPGPQVLRVKPVRNDIGVVLAPGFAWLGMPENPSGTPTTAPPTIPLTENGWAGQRQAGEKIRLTDARGARRILTVIEVSGNMCLVSTRQTVYFVPGTVLSVDPGPTPGTDARVGTLPAVERALLVRRGDRLVLTDDLTPAEGSSVGVHRIGCTLAEALTDARPSERVLLDDGKIGGVITDVTAEGVTIDIRYAGANGAKLRAEKGINFPDTALSISAVTAEDILDLEFIRPHADIVNMSFVRSASDVQELIQHLDPIDHHTLDIVLKIETVTGFESLPEILLTAMRWDAVGVMIARGDLGVETGFERLAEVQEEILWLCEAGHVPVIWATQVLDSLARAGLPSRAEVTDAAMAERAECVMLNKGPFIPEAVTMLADILTRMQGHTNKKRSLLRRLRAWDRDNNATGQPAEPRS</sequence>
<dbReference type="RefSeq" id="WP_134522999.1">
    <property type="nucleotide sequence ID" value="NZ_SOHH01000056.1"/>
</dbReference>
<feature type="domain" description="Pyruvate kinase barrel" evidence="13">
    <location>
        <begin position="137"/>
        <end position="223"/>
    </location>
</feature>
<dbReference type="Gene3D" id="2.40.33.10">
    <property type="entry name" value="PK beta-barrel domain-like"/>
    <property type="match status" value="1"/>
</dbReference>
<proteinExistence type="inferred from homology"/>
<dbReference type="GO" id="GO:0016301">
    <property type="term" value="F:kinase activity"/>
    <property type="evidence" value="ECO:0007669"/>
    <property type="project" value="UniProtKB-KW"/>
</dbReference>
<dbReference type="UniPathway" id="UPA00109">
    <property type="reaction ID" value="UER00188"/>
</dbReference>
<dbReference type="GO" id="GO:0004743">
    <property type="term" value="F:pyruvate kinase activity"/>
    <property type="evidence" value="ECO:0007669"/>
    <property type="project" value="UniProtKB-EC"/>
</dbReference>
<evidence type="ECO:0000256" key="2">
    <source>
        <dbReference type="ARBA" id="ARBA00004997"/>
    </source>
</evidence>
<evidence type="ECO:0000256" key="3">
    <source>
        <dbReference type="ARBA" id="ARBA00008663"/>
    </source>
</evidence>